<organism evidence="10 11">
    <name type="scientific">Dentipellis fragilis</name>
    <dbReference type="NCBI Taxonomy" id="205917"/>
    <lineage>
        <taxon>Eukaryota</taxon>
        <taxon>Fungi</taxon>
        <taxon>Dikarya</taxon>
        <taxon>Basidiomycota</taxon>
        <taxon>Agaricomycotina</taxon>
        <taxon>Agaricomycetes</taxon>
        <taxon>Russulales</taxon>
        <taxon>Hericiaceae</taxon>
        <taxon>Dentipellis</taxon>
    </lineage>
</organism>
<name>A0A4Y9YZ35_9AGAM</name>
<evidence type="ECO:0000313" key="11">
    <source>
        <dbReference type="Proteomes" id="UP000298327"/>
    </source>
</evidence>
<dbReference type="Pfam" id="PF04082">
    <property type="entry name" value="Fungal_trans"/>
    <property type="match status" value="1"/>
</dbReference>
<keyword evidence="7" id="KW-0539">Nucleus</keyword>
<dbReference type="GO" id="GO:0000981">
    <property type="term" value="F:DNA-binding transcription factor activity, RNA polymerase II-specific"/>
    <property type="evidence" value="ECO:0007669"/>
    <property type="project" value="InterPro"/>
</dbReference>
<comment type="subcellular location">
    <subcellularLocation>
        <location evidence="1">Nucleus</location>
    </subcellularLocation>
</comment>
<feature type="region of interest" description="Disordered" evidence="8">
    <location>
        <begin position="340"/>
        <end position="369"/>
    </location>
</feature>
<evidence type="ECO:0000313" key="10">
    <source>
        <dbReference type="EMBL" id="TFY67876.1"/>
    </source>
</evidence>
<evidence type="ECO:0000256" key="7">
    <source>
        <dbReference type="ARBA" id="ARBA00023242"/>
    </source>
</evidence>
<feature type="region of interest" description="Disordered" evidence="8">
    <location>
        <begin position="706"/>
        <end position="734"/>
    </location>
</feature>
<dbReference type="InterPro" id="IPR051615">
    <property type="entry name" value="Transcr_Regulatory_Elem"/>
</dbReference>
<dbReference type="InterPro" id="IPR001138">
    <property type="entry name" value="Zn2Cys6_DnaBD"/>
</dbReference>
<evidence type="ECO:0000259" key="9">
    <source>
        <dbReference type="SMART" id="SM00906"/>
    </source>
</evidence>
<dbReference type="GO" id="GO:0005634">
    <property type="term" value="C:nucleus"/>
    <property type="evidence" value="ECO:0007669"/>
    <property type="project" value="UniProtKB-SubCell"/>
</dbReference>
<evidence type="ECO:0000256" key="8">
    <source>
        <dbReference type="SAM" id="MobiDB-lite"/>
    </source>
</evidence>
<reference evidence="10 11" key="1">
    <citation type="submission" date="2019-02" db="EMBL/GenBank/DDBJ databases">
        <title>Genome sequencing of the rare red list fungi Dentipellis fragilis.</title>
        <authorList>
            <person name="Buettner E."/>
            <person name="Kellner H."/>
        </authorList>
    </citation>
    <scope>NUCLEOTIDE SEQUENCE [LARGE SCALE GENOMIC DNA]</scope>
    <source>
        <strain evidence="10 11">DSM 105465</strain>
    </source>
</reference>
<dbReference type="GO" id="GO:0003677">
    <property type="term" value="F:DNA binding"/>
    <property type="evidence" value="ECO:0007669"/>
    <property type="project" value="UniProtKB-KW"/>
</dbReference>
<keyword evidence="3" id="KW-0862">Zinc</keyword>
<dbReference type="STRING" id="205917.A0A4Y9YZ35"/>
<gene>
    <name evidence="10" type="ORF">EVG20_g3777</name>
</gene>
<dbReference type="OrthoDB" id="3222453at2759"/>
<dbReference type="SMART" id="SM00906">
    <property type="entry name" value="Fungal_trans"/>
    <property type="match status" value="1"/>
</dbReference>
<dbReference type="EMBL" id="SEOQ01000179">
    <property type="protein sequence ID" value="TFY67876.1"/>
    <property type="molecule type" value="Genomic_DNA"/>
</dbReference>
<dbReference type="CDD" id="cd12148">
    <property type="entry name" value="fungal_TF_MHR"/>
    <property type="match status" value="1"/>
</dbReference>
<dbReference type="CDD" id="cd00067">
    <property type="entry name" value="GAL4"/>
    <property type="match status" value="1"/>
</dbReference>
<evidence type="ECO:0000256" key="4">
    <source>
        <dbReference type="ARBA" id="ARBA00023015"/>
    </source>
</evidence>
<keyword evidence="2" id="KW-0479">Metal-binding</keyword>
<evidence type="ECO:0000256" key="5">
    <source>
        <dbReference type="ARBA" id="ARBA00023125"/>
    </source>
</evidence>
<keyword evidence="6" id="KW-0804">Transcription</keyword>
<evidence type="ECO:0000256" key="6">
    <source>
        <dbReference type="ARBA" id="ARBA00023163"/>
    </source>
</evidence>
<dbReference type="PANTHER" id="PTHR31313">
    <property type="entry name" value="TY1 ENHANCER ACTIVATOR"/>
    <property type="match status" value="1"/>
</dbReference>
<dbReference type="Gene3D" id="4.10.240.10">
    <property type="entry name" value="Zn(2)-C6 fungal-type DNA-binding domain"/>
    <property type="match status" value="1"/>
</dbReference>
<feature type="compositionally biased region" description="Polar residues" evidence="8">
    <location>
        <begin position="708"/>
        <end position="727"/>
    </location>
</feature>
<dbReference type="PANTHER" id="PTHR31313:SF81">
    <property type="entry name" value="TY1 ENHANCER ACTIVATOR"/>
    <property type="match status" value="1"/>
</dbReference>
<evidence type="ECO:0000256" key="3">
    <source>
        <dbReference type="ARBA" id="ARBA00022833"/>
    </source>
</evidence>
<sequence length="1311" mass="148529">MLWARPSKSNTGLHYNMTHRLHTAASQLHKSPHPYNFMSHFWQIYEQELYMLGHGLPIWHAEPFNVRQEVHVGDVGYMEEGRFRRVFNVFYGDTRLTTATDEDQASPDTQPFAAAAFQPATYEAPFPNNYGVPENHIPPVMPVYEFDTHSYISKGWRHRTDCNMVQITPRACAALMLRTDGECCKASESLFEGYSNLRWKQWRTFTFNQDAHRQHADTLMFVYGHTKTSAWSTVADERRHRSGKLEFDVELPALGSAGLAYQQSWGVTTSPHVNHGPWKPQPETEGSGMTRGPSTAAGANGLKRNQTVFLRRIMTSDKSALDKLRYRVWVWYNVGKQGKGTPSPAHGYSQGNSKQSESTLRSRNSTGRGIFGMEETSETAGDPFLTQTDLNDIVSSEEFYVDPLEELLLYILEAEQSAIHAVVSDDHAISLLKVFSSFYDTRLPDNMSELLSELRPETMTDEYGIAHLCVLNHDPCHTQELSTSKQVHNRIGLHDVQLVSLQYAEAGYKRIRASSPESSHDGDGAPDLTMIEEAVDLTSAKTGRASMRRPGKKARGTGMACNRCRLMYATARNIKCGSARPVCSPCAAAGIEGLKSTRKSTTKLFVDSLNNMVKVLKKRIFVLEGRLEATRRTSNHVYGMPANELLQADAPESSYVNGNPVVTVNEDEVMQEDSDIEQLCAPTEHLRLDKEEPQFYRPFSIFGPVPQEASSPQASRDQQLAENQASSYDLPWGDGTDQPNIDWSRHLPLDVALTRAEHDRILGLFFRFFTSWGFRIIPELFLHDMCRSLSTPLGQIPPRTAHYSPMLHNALLSITTTFSDDPEVKKTEARRKFAIKARDRLEEECKQPDLSVILALSILSDFHLAQYEQILGYMYFGISARMSQALGLAVDCKPWVAKGLISEDNMNDRDWVYWTTFCQDTTLSLYVGRDFCVSSLSDRQQIHIPFVGSPLDQLMWDWPGQSSRPNYIPSTFAATCDLLQIARQILDVVSNFSRMGLWQALDDYHVGQMDLKLHTWKNNLSPEVDLSKLTFGSAMPHQLMLQMTYHWLSIVLHRPFYRKKRSVDKRVFEVDHMKLCDKATHDIMDLATKWRELYSLRYVPITFIQVVSAAGTIFIQSAVQSISSVPLASTAYQNSYGNAEKTVQYLHEIGQSFQSAHNIGNILDNRLKEQAKARDSFPDHSPTTINASMSPPQLYFSAPNDPSPPNDRRIYLQDPFNLIPEQQYYRYGETPQNILSSSNGDGYPMATMTGQSKRYGHNIPDLRNPDAVGMGIDEHHPNIPYIGGSPERRDFDPEAMERELLELLRNHPHFF</sequence>
<dbReference type="InterPro" id="IPR036864">
    <property type="entry name" value="Zn2-C6_fun-type_DNA-bd_sf"/>
</dbReference>
<protein>
    <recommendedName>
        <fullName evidence="9">Xylanolytic transcriptional activator regulatory domain-containing protein</fullName>
    </recommendedName>
</protein>
<feature type="compositionally biased region" description="Polar residues" evidence="8">
    <location>
        <begin position="349"/>
        <end position="367"/>
    </location>
</feature>
<accession>A0A4Y9YZ35</accession>
<comment type="caution">
    <text evidence="10">The sequence shown here is derived from an EMBL/GenBank/DDBJ whole genome shotgun (WGS) entry which is preliminary data.</text>
</comment>
<dbReference type="Proteomes" id="UP000298327">
    <property type="component" value="Unassembled WGS sequence"/>
</dbReference>
<feature type="region of interest" description="Disordered" evidence="8">
    <location>
        <begin position="270"/>
        <end position="299"/>
    </location>
</feature>
<keyword evidence="11" id="KW-1185">Reference proteome</keyword>
<keyword evidence="5" id="KW-0238">DNA-binding</keyword>
<proteinExistence type="predicted"/>
<keyword evidence="4" id="KW-0805">Transcription regulation</keyword>
<feature type="domain" description="Xylanolytic transcriptional activator regulatory" evidence="9">
    <location>
        <begin position="872"/>
        <end position="953"/>
    </location>
</feature>
<dbReference type="GO" id="GO:0006351">
    <property type="term" value="P:DNA-templated transcription"/>
    <property type="evidence" value="ECO:0007669"/>
    <property type="project" value="InterPro"/>
</dbReference>
<dbReference type="InterPro" id="IPR007219">
    <property type="entry name" value="XnlR_reg_dom"/>
</dbReference>
<evidence type="ECO:0000256" key="2">
    <source>
        <dbReference type="ARBA" id="ARBA00022723"/>
    </source>
</evidence>
<evidence type="ECO:0000256" key="1">
    <source>
        <dbReference type="ARBA" id="ARBA00004123"/>
    </source>
</evidence>
<dbReference type="GO" id="GO:0008270">
    <property type="term" value="F:zinc ion binding"/>
    <property type="evidence" value="ECO:0007669"/>
    <property type="project" value="InterPro"/>
</dbReference>